<accession>A0ABT5Z1J3</accession>
<dbReference type="EMBL" id="JARHTQ010000011">
    <property type="protein sequence ID" value="MDF2257708.1"/>
    <property type="molecule type" value="Genomic_DNA"/>
</dbReference>
<reference evidence="1 2" key="1">
    <citation type="submission" date="2023-03" db="EMBL/GenBank/DDBJ databases">
        <title>Draft genome sequence of type strain Streptomyces ferralitis JCM 14344.</title>
        <authorList>
            <person name="Klaysubun C."/>
            <person name="Duangmal K."/>
        </authorList>
    </citation>
    <scope>NUCLEOTIDE SEQUENCE [LARGE SCALE GENOMIC DNA]</scope>
    <source>
        <strain evidence="1 2">JCM 14344</strain>
    </source>
</reference>
<organism evidence="1 2">
    <name type="scientific">Streptantibioticus ferralitis</name>
    <dbReference type="NCBI Taxonomy" id="236510"/>
    <lineage>
        <taxon>Bacteria</taxon>
        <taxon>Bacillati</taxon>
        <taxon>Actinomycetota</taxon>
        <taxon>Actinomycetes</taxon>
        <taxon>Kitasatosporales</taxon>
        <taxon>Streptomycetaceae</taxon>
        <taxon>Streptantibioticus</taxon>
    </lineage>
</organism>
<evidence type="ECO:0000313" key="2">
    <source>
        <dbReference type="Proteomes" id="UP001220022"/>
    </source>
</evidence>
<protein>
    <submittedName>
        <fullName evidence="1">PD-(D/E)XK nuclease family protein</fullName>
    </submittedName>
</protein>
<comment type="caution">
    <text evidence="1">The sequence shown here is derived from an EMBL/GenBank/DDBJ whole genome shotgun (WGS) entry which is preliminary data.</text>
</comment>
<name>A0ABT5Z1J3_9ACTN</name>
<sequence>MSTEKDPKQLSAAYWSALADEVDALRADGRWLPGPATTLEVIGRSGVEVDHERLIAWLLDPLAAHGLGPALLGAMLYRSGVSDAPPPEELVRARVKKQVVRATSRPDIVVLMPSHTLVIELKINSEEGAGQTTRQADDHANVPNAVLVFLTLHHQQPTDGRFRAMGLRSFAEDLRQALSEVLKPASYAAARGRATADNYLATLERMLGMDPADQEAARFWLSHRKSLPEAQQAAQRLLTHLPEYVAKILESLAGELGDDLVVSSFHYMAPSQRKIGDEFEEQAVLLSRKRWLTNGKARLGIGLGQRVDVNPDRPYQRPWWGVYAADLDAVGRLRDTWKLNNKPWAGWVWWKYLDLEPPADRSDLLTHYARDVAQLVRVSWKQDVGVLNQVLDPPAS</sequence>
<dbReference type="Proteomes" id="UP001220022">
    <property type="component" value="Unassembled WGS sequence"/>
</dbReference>
<dbReference type="RefSeq" id="WP_275815990.1">
    <property type="nucleotide sequence ID" value="NZ_BAAANM010000022.1"/>
</dbReference>
<keyword evidence="2" id="KW-1185">Reference proteome</keyword>
<gene>
    <name evidence="1" type="ORF">P2L57_18890</name>
</gene>
<evidence type="ECO:0000313" key="1">
    <source>
        <dbReference type="EMBL" id="MDF2257708.1"/>
    </source>
</evidence>
<proteinExistence type="predicted"/>